<dbReference type="PANTHER" id="PTHR43157:SF31">
    <property type="entry name" value="PHOSPHATIDYLINOSITOL-GLYCAN BIOSYNTHESIS CLASS F PROTEIN"/>
    <property type="match status" value="1"/>
</dbReference>
<dbReference type="Pfam" id="PF00106">
    <property type="entry name" value="adh_short"/>
    <property type="match status" value="1"/>
</dbReference>
<dbReference type="STRING" id="307121.GA0070620_6428"/>
<dbReference type="AlphaFoldDB" id="A0A1C3NE02"/>
<accession>A0A1C3NE02</accession>
<evidence type="ECO:0000313" key="2">
    <source>
        <dbReference type="EMBL" id="SBV30826.1"/>
    </source>
</evidence>
<dbReference type="PATRIC" id="fig|307121.4.peg.6549"/>
<dbReference type="EMBL" id="LT598496">
    <property type="protein sequence ID" value="SBV30826.1"/>
    <property type="molecule type" value="Genomic_DNA"/>
</dbReference>
<dbReference type="OrthoDB" id="4577644at2"/>
<keyword evidence="1" id="KW-0560">Oxidoreductase</keyword>
<organism evidence="2 3">
    <name type="scientific">Micromonospora krabiensis</name>
    <dbReference type="NCBI Taxonomy" id="307121"/>
    <lineage>
        <taxon>Bacteria</taxon>
        <taxon>Bacillati</taxon>
        <taxon>Actinomycetota</taxon>
        <taxon>Actinomycetes</taxon>
        <taxon>Micromonosporales</taxon>
        <taxon>Micromonosporaceae</taxon>
        <taxon>Micromonospora</taxon>
    </lineage>
</organism>
<dbReference type="Gene3D" id="3.40.50.720">
    <property type="entry name" value="NAD(P)-binding Rossmann-like Domain"/>
    <property type="match status" value="1"/>
</dbReference>
<dbReference type="InterPro" id="IPR002347">
    <property type="entry name" value="SDR_fam"/>
</dbReference>
<dbReference type="PRINTS" id="PR00081">
    <property type="entry name" value="GDHRDH"/>
</dbReference>
<keyword evidence="3" id="KW-1185">Reference proteome</keyword>
<evidence type="ECO:0000256" key="1">
    <source>
        <dbReference type="ARBA" id="ARBA00023002"/>
    </source>
</evidence>
<sequence length="310" mass="32931">MAWNPEVLPDLTGRTYAVTGGNAGIGYFIAEQLAAAGAHLVILGRNPDRMGAAVTAIRHHVPTADVTTIPLDLADLESVASAAAALTRLDRLDALIHNAGVNAPARRATTRQGLELTVGTNHLGHVALTALTLPVLAATPGSRIVPVGSIMTRRTGFDLDDLLSERSYTPRQAYVRSKHAVQMFGLELDRRLRHADVDVRSIVVHPGLGLDGASPRRPGVNQPSPLARFSARLLSPLAQGKHRAAWVAVRAAVDPGAEGGQYYSPRRRGIGVPVLGTPPEVDTDRDLAARLWSMSQELTGVDFPALAARP</sequence>
<dbReference type="SUPFAM" id="SSF51735">
    <property type="entry name" value="NAD(P)-binding Rossmann-fold domains"/>
    <property type="match status" value="1"/>
</dbReference>
<dbReference type="GO" id="GO:0016491">
    <property type="term" value="F:oxidoreductase activity"/>
    <property type="evidence" value="ECO:0007669"/>
    <property type="project" value="UniProtKB-KW"/>
</dbReference>
<dbReference type="Proteomes" id="UP000199393">
    <property type="component" value="Chromosome I"/>
</dbReference>
<name>A0A1C3NE02_9ACTN</name>
<dbReference type="InterPro" id="IPR036291">
    <property type="entry name" value="NAD(P)-bd_dom_sf"/>
</dbReference>
<reference evidence="3" key="1">
    <citation type="submission" date="2016-06" db="EMBL/GenBank/DDBJ databases">
        <authorList>
            <person name="Varghese N."/>
        </authorList>
    </citation>
    <scope>NUCLEOTIDE SEQUENCE [LARGE SCALE GENOMIC DNA]</scope>
    <source>
        <strain evidence="3">DSM 45344</strain>
    </source>
</reference>
<evidence type="ECO:0000313" key="3">
    <source>
        <dbReference type="Proteomes" id="UP000199393"/>
    </source>
</evidence>
<dbReference type="RefSeq" id="WP_091597412.1">
    <property type="nucleotide sequence ID" value="NZ_JBHRWG010000002.1"/>
</dbReference>
<protein>
    <submittedName>
        <fullName evidence="2">NADP-dependent 3-hydroxy acid dehydrogenase YdfG</fullName>
    </submittedName>
</protein>
<dbReference type="PANTHER" id="PTHR43157">
    <property type="entry name" value="PHOSPHATIDYLINOSITOL-GLYCAN BIOSYNTHESIS CLASS F PROTEIN-RELATED"/>
    <property type="match status" value="1"/>
</dbReference>
<proteinExistence type="predicted"/>
<gene>
    <name evidence="2" type="ORF">GA0070620_6428</name>
</gene>